<reference evidence="2 3" key="1">
    <citation type="submission" date="2020-07" db="EMBL/GenBank/DDBJ databases">
        <title>Huge and variable diversity of episymbiotic CPR bacteria and DPANN archaea in groundwater ecosystems.</title>
        <authorList>
            <person name="He C.Y."/>
            <person name="Keren R."/>
            <person name="Whittaker M."/>
            <person name="Farag I.F."/>
            <person name="Doudna J."/>
            <person name="Cate J.H.D."/>
            <person name="Banfield J.F."/>
        </authorList>
    </citation>
    <scope>NUCLEOTIDE SEQUENCE [LARGE SCALE GENOMIC DNA]</scope>
    <source>
        <strain evidence="2">NC_groundwater_70_Ag_B-0.1um_54_66</strain>
    </source>
</reference>
<dbReference type="EMBL" id="CP066681">
    <property type="protein sequence ID" value="QQG36096.1"/>
    <property type="molecule type" value="Genomic_DNA"/>
</dbReference>
<proteinExistence type="predicted"/>
<feature type="region of interest" description="Disordered" evidence="1">
    <location>
        <begin position="22"/>
        <end position="43"/>
    </location>
</feature>
<sequence length="132" mass="15287">MRHWTPEAKAAQAEAIRRWQPWKNSTGPRTEGGKARTRMNAEKHGQYNARDIASRREMRKILARQRQFLKSVRLALRLQKNLKTQERTIMTEVLIAEGRGIIQAFLNWKTGDERQDGILAHPRLGHPARQAA</sequence>
<feature type="compositionally biased region" description="Basic and acidic residues" evidence="1">
    <location>
        <begin position="31"/>
        <end position="43"/>
    </location>
</feature>
<accession>A0A7T5UHK6</accession>
<evidence type="ECO:0000313" key="3">
    <source>
        <dbReference type="Proteomes" id="UP000595362"/>
    </source>
</evidence>
<name>A0A7T5UHK6_9BACT</name>
<protein>
    <submittedName>
        <fullName evidence="2">Uncharacterized protein</fullName>
    </submittedName>
</protein>
<dbReference type="Proteomes" id="UP000595362">
    <property type="component" value="Chromosome"/>
</dbReference>
<evidence type="ECO:0000313" key="2">
    <source>
        <dbReference type="EMBL" id="QQG36096.1"/>
    </source>
</evidence>
<gene>
    <name evidence="2" type="ORF">HYS17_11490</name>
</gene>
<organism evidence="2 3">
    <name type="scientific">Micavibrio aeruginosavorus</name>
    <dbReference type="NCBI Taxonomy" id="349221"/>
    <lineage>
        <taxon>Bacteria</taxon>
        <taxon>Pseudomonadati</taxon>
        <taxon>Bdellovibrionota</taxon>
        <taxon>Bdellovibrionia</taxon>
        <taxon>Bdellovibrionales</taxon>
        <taxon>Pseudobdellovibrionaceae</taxon>
        <taxon>Micavibrio</taxon>
    </lineage>
</organism>
<dbReference type="AlphaFoldDB" id="A0A7T5UHK6"/>
<evidence type="ECO:0000256" key="1">
    <source>
        <dbReference type="SAM" id="MobiDB-lite"/>
    </source>
</evidence>